<dbReference type="InterPro" id="IPR011990">
    <property type="entry name" value="TPR-like_helical_dom_sf"/>
</dbReference>
<dbReference type="VEuPathDB" id="TriTrypDB:Lsey_0164_0150"/>
<reference evidence="2 3" key="1">
    <citation type="journal article" date="2015" name="PLoS Pathog.">
        <title>Leptomonas seymouri: Adaptations to the Dixenous Life Cycle Analyzed by Genome Sequencing, Transcriptome Profiling and Co-infection with Leishmania donovani.</title>
        <authorList>
            <person name="Kraeva N."/>
            <person name="Butenko A."/>
            <person name="Hlavacova J."/>
            <person name="Kostygov A."/>
            <person name="Myskova J."/>
            <person name="Grybchuk D."/>
            <person name="Lestinova T."/>
            <person name="Votypka J."/>
            <person name="Volf P."/>
            <person name="Opperdoes F."/>
            <person name="Flegontov P."/>
            <person name="Lukes J."/>
            <person name="Yurchenko V."/>
        </authorList>
    </citation>
    <scope>NUCLEOTIDE SEQUENCE [LARGE SCALE GENOMIC DNA]</scope>
    <source>
        <strain evidence="2 3">ATCC 30220</strain>
    </source>
</reference>
<feature type="region of interest" description="Disordered" evidence="1">
    <location>
        <begin position="296"/>
        <end position="345"/>
    </location>
</feature>
<dbReference type="SUPFAM" id="SSF48452">
    <property type="entry name" value="TPR-like"/>
    <property type="match status" value="1"/>
</dbReference>
<dbReference type="AlphaFoldDB" id="A0A0N1IJM2"/>
<evidence type="ECO:0000313" key="3">
    <source>
        <dbReference type="Proteomes" id="UP000038009"/>
    </source>
</evidence>
<protein>
    <submittedName>
        <fullName evidence="2">Uncharacterized protein</fullName>
    </submittedName>
</protein>
<accession>A0A0N1IJM2</accession>
<feature type="compositionally biased region" description="Low complexity" evidence="1">
    <location>
        <begin position="326"/>
        <end position="345"/>
    </location>
</feature>
<organism evidence="2 3">
    <name type="scientific">Leptomonas seymouri</name>
    <dbReference type="NCBI Taxonomy" id="5684"/>
    <lineage>
        <taxon>Eukaryota</taxon>
        <taxon>Discoba</taxon>
        <taxon>Euglenozoa</taxon>
        <taxon>Kinetoplastea</taxon>
        <taxon>Metakinetoplastina</taxon>
        <taxon>Trypanosomatida</taxon>
        <taxon>Trypanosomatidae</taxon>
        <taxon>Leishmaniinae</taxon>
        <taxon>Leptomonas</taxon>
    </lineage>
</organism>
<dbReference type="EMBL" id="LJSK01000164">
    <property type="protein sequence ID" value="KPI85824.1"/>
    <property type="molecule type" value="Genomic_DNA"/>
</dbReference>
<gene>
    <name evidence="2" type="ORF">ABL78_5128</name>
</gene>
<sequence length="863" mass="94503">MLLSQIAGRHGSYATQFWRSSGAPRYHNRAGMRIAYSRKAINRRLVLPLDSHNWMRSLEVLNAGYARLGRTPQHYQAVLRDMVEHHGAYAELKDSTPATLKKNQLSSDAEAVSSTHSTSAAAASVLPAIDSLRAKAYAGEIPSNVSLWVTLVWSYCALQRPQEALDAFHQARRRFQLSVLTLQHMAELLLPLLCRHGQLDEATSLYEEFLKPNAATTAPCGSPLPADTTGRSKFDDAEARRWLAEAAAHQGDWKNTLLFAATAVGVEDNTVKVGAAKGEMTTAGLRRPTINSLFRHPESSATNTQSSPSATTQLRENQTRLQQHDTTLSKPPRSSSSTPPALSTLSPSAVRHLFHSLCREAATAASTATTATVMREGEPNFVADALACWEHLYGPLPTASVKTCAGTNSNATTIDPPKRQTPPLRDVHELLNLQASCGRWEALLCFFSVVFLHRPSSVYLTATPYELRNRKDGITAAVASYTDNPFACETAPASFFPYEEDLPLDEVTLNLVFASLPRATEPLRLCTSPAASKGSSEGLTLPASARPVTVVRLLDDLLTYRDDMMLTDIVMAAVGPALLQVGQNDRAFELLVRTPMMVRARERKAALQLSSYQNELKSVLVSVGYAAYALCRSEAQRLEMVRRLPHLFPPEVVRRLATEAGSDVSLLAQGGACASSPALAALEGPVVTMPIEAAPSLEADASRTTASAAGANLSLLDRRWELYADPARTRQADEVFHATMGRAAHRRGRPSATLTSLADDAMRRDYLRLQETRHVAFTGSHTDANRDPRPIPKGLHDHASGWDFFGRGGEKVFANHKRTPHPLTMRPKVMRDLRNAYRGWNPRQNSSLAHKENVIKWNGKSAV</sequence>
<dbReference type="Proteomes" id="UP000038009">
    <property type="component" value="Unassembled WGS sequence"/>
</dbReference>
<keyword evidence="3" id="KW-1185">Reference proteome</keyword>
<evidence type="ECO:0000256" key="1">
    <source>
        <dbReference type="SAM" id="MobiDB-lite"/>
    </source>
</evidence>
<dbReference type="Gene3D" id="1.25.40.10">
    <property type="entry name" value="Tetratricopeptide repeat domain"/>
    <property type="match status" value="1"/>
</dbReference>
<evidence type="ECO:0000313" key="2">
    <source>
        <dbReference type="EMBL" id="KPI85824.1"/>
    </source>
</evidence>
<dbReference type="OrthoDB" id="278676at2759"/>
<comment type="caution">
    <text evidence="2">The sequence shown here is derived from an EMBL/GenBank/DDBJ whole genome shotgun (WGS) entry which is preliminary data.</text>
</comment>
<name>A0A0N1IJM2_LEPSE</name>
<proteinExistence type="predicted"/>
<feature type="compositionally biased region" description="Polar residues" evidence="1">
    <location>
        <begin position="299"/>
        <end position="325"/>
    </location>
</feature>
<dbReference type="OMA" id="DHASGWD"/>